<proteinExistence type="predicted"/>
<dbReference type="EMBL" id="JBHTJG010000004">
    <property type="protein sequence ID" value="MFD0946716.1"/>
    <property type="molecule type" value="Genomic_DNA"/>
</dbReference>
<evidence type="ECO:0000313" key="3">
    <source>
        <dbReference type="Proteomes" id="UP001596977"/>
    </source>
</evidence>
<protein>
    <submittedName>
        <fullName evidence="2">Uncharacterized protein</fullName>
    </submittedName>
</protein>
<comment type="caution">
    <text evidence="2">The sequence shown here is derived from an EMBL/GenBank/DDBJ whole genome shotgun (WGS) entry which is preliminary data.</text>
</comment>
<dbReference type="RefSeq" id="WP_264944196.1">
    <property type="nucleotide sequence ID" value="NZ_JAPDRA010000004.1"/>
</dbReference>
<organism evidence="2 3">
    <name type="scientific">Sphingomonas canadensis</name>
    <dbReference type="NCBI Taxonomy" id="1219257"/>
    <lineage>
        <taxon>Bacteria</taxon>
        <taxon>Pseudomonadati</taxon>
        <taxon>Pseudomonadota</taxon>
        <taxon>Alphaproteobacteria</taxon>
        <taxon>Sphingomonadales</taxon>
        <taxon>Sphingomonadaceae</taxon>
        <taxon>Sphingomonas</taxon>
    </lineage>
</organism>
<reference evidence="3" key="1">
    <citation type="journal article" date="2019" name="Int. J. Syst. Evol. Microbiol.">
        <title>The Global Catalogue of Microorganisms (GCM) 10K type strain sequencing project: providing services to taxonomists for standard genome sequencing and annotation.</title>
        <authorList>
            <consortium name="The Broad Institute Genomics Platform"/>
            <consortium name="The Broad Institute Genome Sequencing Center for Infectious Disease"/>
            <person name="Wu L."/>
            <person name="Ma J."/>
        </authorList>
    </citation>
    <scope>NUCLEOTIDE SEQUENCE [LARGE SCALE GENOMIC DNA]</scope>
    <source>
        <strain evidence="3">CCUG 62982</strain>
    </source>
</reference>
<evidence type="ECO:0000256" key="1">
    <source>
        <dbReference type="SAM" id="MobiDB-lite"/>
    </source>
</evidence>
<gene>
    <name evidence="2" type="ORF">ACFQ1E_10235</name>
</gene>
<keyword evidence="3" id="KW-1185">Reference proteome</keyword>
<evidence type="ECO:0000313" key="2">
    <source>
        <dbReference type="EMBL" id="MFD0946716.1"/>
    </source>
</evidence>
<feature type="compositionally biased region" description="Low complexity" evidence="1">
    <location>
        <begin position="139"/>
        <end position="149"/>
    </location>
</feature>
<sequence>MRPVTPLVARESRKFTPLPSAMLNPLPPQFRIVRLSRRSTCSVDPLGVGVVLNVGVVDPGAPPLIPEVTEVTLPVSGRFCAAAGMARIMPLAIAVPAISAARSVESLVMAWFLGGAQPLGENWRVIESRKRDGARRAPGRSSSGSSGRA</sequence>
<name>A0ABW3HAN2_9SPHN</name>
<accession>A0ABW3HAN2</accession>
<dbReference type="Proteomes" id="UP001596977">
    <property type="component" value="Unassembled WGS sequence"/>
</dbReference>
<feature type="region of interest" description="Disordered" evidence="1">
    <location>
        <begin position="130"/>
        <end position="149"/>
    </location>
</feature>